<name>Q1DC92_MYXXD</name>
<evidence type="ECO:0000256" key="1">
    <source>
        <dbReference type="SAM" id="MobiDB-lite"/>
    </source>
</evidence>
<evidence type="ECO:0000313" key="2">
    <source>
        <dbReference type="EMBL" id="ABF89840.1"/>
    </source>
</evidence>
<sequence length="495" mass="52788">MCRTTLAWMTSRRRRSSNLRSVRRAFLLMGWMGLVGTGCHREPAASAERPQGFHGQTLPLLASPALRLTVAGKLGTRPVPVVLDVARPLSLVSRGCFDGALPAPEGTIRAPEPAGGFRSWPVVPLPAFSVGPVRSPVRTAGLSGEKVCAVTLGADVLEFYALTVDPLRREVTFTTSRPRADYVVEAAATEASREVHVVELSREPLGDWPLLAARMTQGGAELTGPFVLGSREPFSRVSVRLAEAQGLQPLETAANLPPRTFVLDAVEVAEGLGVHPLVVEAAGRWDSPSSLGRLGPDVWGRFTATLDAKGGVLVLRRPRVRPSEGSATSHCAAPDGSFREEACYGLHVRREPDGSVSISGAVYRDLPEGGRLHLEPLGPDGQKLVSGCGVGLSFPSTSRGLTTQHRVPWRSLAQALPACHAALSTARDFTLSLFEEGRQPECPTACAFVTETASRRTVCECQPTPLGEGVAMPARGASSREPPPGERELEPEDPR</sequence>
<feature type="region of interest" description="Disordered" evidence="1">
    <location>
        <begin position="463"/>
        <end position="495"/>
    </location>
</feature>
<dbReference type="HOGENOM" id="CLU_027064_0_0_7"/>
<feature type="compositionally biased region" description="Basic and acidic residues" evidence="1">
    <location>
        <begin position="483"/>
        <end position="495"/>
    </location>
</feature>
<dbReference type="EnsemblBacteria" id="ABF89840">
    <property type="protein sequence ID" value="ABF89840"/>
    <property type="gene ID" value="MXAN_1474"/>
</dbReference>
<dbReference type="RefSeq" id="WP_011551590.1">
    <property type="nucleotide sequence ID" value="NC_008095.1"/>
</dbReference>
<dbReference type="GeneID" id="41358920"/>
<evidence type="ECO:0000313" key="3">
    <source>
        <dbReference type="Proteomes" id="UP000002402"/>
    </source>
</evidence>
<dbReference type="OrthoDB" id="5484115at2"/>
<dbReference type="KEGG" id="mxa:MXAN_1474"/>
<gene>
    <name evidence="2" type="ordered locus">MXAN_1474</name>
</gene>
<protein>
    <submittedName>
        <fullName evidence="2">Uncharacterized protein</fullName>
    </submittedName>
</protein>
<proteinExistence type="predicted"/>
<organism evidence="2 3">
    <name type="scientific">Myxococcus xanthus (strain DK1622)</name>
    <dbReference type="NCBI Taxonomy" id="246197"/>
    <lineage>
        <taxon>Bacteria</taxon>
        <taxon>Pseudomonadati</taxon>
        <taxon>Myxococcota</taxon>
        <taxon>Myxococcia</taxon>
        <taxon>Myxococcales</taxon>
        <taxon>Cystobacterineae</taxon>
        <taxon>Myxococcaceae</taxon>
        <taxon>Myxococcus</taxon>
    </lineage>
</organism>
<accession>Q1DC92</accession>
<reference evidence="2 3" key="1">
    <citation type="journal article" date="2006" name="Proc. Natl. Acad. Sci. U.S.A.">
        <title>Evolution of sensory complexity recorded in a myxobacterial genome.</title>
        <authorList>
            <person name="Goldman B.S."/>
            <person name="Nierman W.C."/>
            <person name="Kaiser D."/>
            <person name="Slater S.C."/>
            <person name="Durkin A.S."/>
            <person name="Eisen J.A."/>
            <person name="Ronning C.M."/>
            <person name="Barbazuk W.B."/>
            <person name="Blanchard M."/>
            <person name="Field C."/>
            <person name="Halling C."/>
            <person name="Hinkle G."/>
            <person name="Iartchuk O."/>
            <person name="Kim H.S."/>
            <person name="Mackenzie C."/>
            <person name="Madupu R."/>
            <person name="Miller N."/>
            <person name="Shvartsbeyn A."/>
            <person name="Sullivan S.A."/>
            <person name="Vaudin M."/>
            <person name="Wiegand R."/>
            <person name="Kaplan H.B."/>
        </authorList>
    </citation>
    <scope>NUCLEOTIDE SEQUENCE [LARGE SCALE GENOMIC DNA]</scope>
    <source>
        <strain evidence="3">DK1622</strain>
    </source>
</reference>
<keyword evidence="3" id="KW-1185">Reference proteome</keyword>
<dbReference type="AlphaFoldDB" id="Q1DC92"/>
<dbReference type="Proteomes" id="UP000002402">
    <property type="component" value="Chromosome"/>
</dbReference>
<dbReference type="STRING" id="246197.MXAN_1474"/>
<dbReference type="EMBL" id="CP000113">
    <property type="protein sequence ID" value="ABF89840.1"/>
    <property type="molecule type" value="Genomic_DNA"/>
</dbReference>